<protein>
    <submittedName>
        <fullName evidence="1">Uncharacterized protein</fullName>
    </submittedName>
</protein>
<dbReference type="Proteomes" id="UP000007832">
    <property type="component" value="Unassembled WGS sequence"/>
</dbReference>
<gene>
    <name evidence="1" type="ORF">HMPREF1162_0396</name>
</gene>
<dbReference type="EMBL" id="AFUN01000007">
    <property type="protein sequence ID" value="EGR97835.1"/>
    <property type="molecule type" value="Genomic_DNA"/>
</dbReference>
<organism evidence="1 2">
    <name type="scientific">[Propionibacterium] namnetense SK182B-JCVI</name>
    <dbReference type="NCBI Taxonomy" id="1051006"/>
    <lineage>
        <taxon>Bacteria</taxon>
        <taxon>Bacillati</taxon>
        <taxon>Actinomycetota</taxon>
        <taxon>Actinomycetes</taxon>
        <taxon>Propionibacteriales</taxon>
        <taxon>Propionibacteriaceae</taxon>
        <taxon>Cutibacterium</taxon>
    </lineage>
</organism>
<sequence>MITDGPHGSRKASDGPAAGIYSSVPATCFPTTAGLTSTLTAIRR</sequence>
<comment type="caution">
    <text evidence="1">The sequence shown here is derived from an EMBL/GenBank/DDBJ whole genome shotgun (WGS) entry which is preliminary data.</text>
</comment>
<evidence type="ECO:0000313" key="2">
    <source>
        <dbReference type="Proteomes" id="UP000007832"/>
    </source>
</evidence>
<dbReference type="AlphaFoldDB" id="F9NTM3"/>
<evidence type="ECO:0000313" key="1">
    <source>
        <dbReference type="EMBL" id="EGR97835.1"/>
    </source>
</evidence>
<reference evidence="1 2" key="1">
    <citation type="submission" date="2011-07" db="EMBL/GenBank/DDBJ databases">
        <title>Genome Sequence of Propionibacterium acnes SK182B-JCVI.</title>
        <authorList>
            <person name="Durkin A.S."/>
            <person name="Madupu R."/>
            <person name="Hostetler J."/>
            <person name="Radune D."/>
            <person name="Torralba M."/>
            <person name="Methe B."/>
            <person name="Sutton G."/>
            <person name="Strausberg R.L."/>
            <person name="Nelson K.E."/>
        </authorList>
    </citation>
    <scope>NUCLEOTIDE SEQUENCE [LARGE SCALE GENOMIC DNA]</scope>
    <source>
        <strain evidence="1 2">SK182B-JCVI</strain>
    </source>
</reference>
<accession>F9NTM3</accession>
<name>F9NTM3_9ACTN</name>
<proteinExistence type="predicted"/>